<keyword evidence="1" id="KW-0812">Transmembrane</keyword>
<keyword evidence="1" id="KW-1133">Transmembrane helix</keyword>
<feature type="transmembrane region" description="Helical" evidence="1">
    <location>
        <begin position="122"/>
        <end position="146"/>
    </location>
</feature>
<dbReference type="Proteomes" id="UP000238375">
    <property type="component" value="Unassembled WGS sequence"/>
</dbReference>
<organism evidence="2 3">
    <name type="scientific">Spirosoma oryzae</name>
    <dbReference type="NCBI Taxonomy" id="1469603"/>
    <lineage>
        <taxon>Bacteria</taxon>
        <taxon>Pseudomonadati</taxon>
        <taxon>Bacteroidota</taxon>
        <taxon>Cytophagia</taxon>
        <taxon>Cytophagales</taxon>
        <taxon>Cytophagaceae</taxon>
        <taxon>Spirosoma</taxon>
    </lineage>
</organism>
<dbReference type="OrthoDB" id="1467737at2"/>
<dbReference type="EMBL" id="PVTE01000006">
    <property type="protein sequence ID" value="PRY40996.1"/>
    <property type="molecule type" value="Genomic_DNA"/>
</dbReference>
<keyword evidence="3" id="KW-1185">Reference proteome</keyword>
<name>A0A2T0T5Q7_9BACT</name>
<keyword evidence="1" id="KW-0472">Membrane</keyword>
<feature type="transmembrane region" description="Helical" evidence="1">
    <location>
        <begin position="35"/>
        <end position="60"/>
    </location>
</feature>
<reference evidence="2 3" key="1">
    <citation type="submission" date="2018-03" db="EMBL/GenBank/DDBJ databases">
        <title>Genomic Encyclopedia of Archaeal and Bacterial Type Strains, Phase II (KMG-II): from individual species to whole genera.</title>
        <authorList>
            <person name="Goeker M."/>
        </authorList>
    </citation>
    <scope>NUCLEOTIDE SEQUENCE [LARGE SCALE GENOMIC DNA]</scope>
    <source>
        <strain evidence="2 3">DSM 28354</strain>
    </source>
</reference>
<accession>A0A2T0T5Q7</accession>
<dbReference type="RefSeq" id="WP_106137424.1">
    <property type="nucleotide sequence ID" value="NZ_PVTE01000006.1"/>
</dbReference>
<gene>
    <name evidence="2" type="ORF">CLV58_106181</name>
</gene>
<evidence type="ECO:0008006" key="4">
    <source>
        <dbReference type="Google" id="ProtNLM"/>
    </source>
</evidence>
<evidence type="ECO:0000313" key="3">
    <source>
        <dbReference type="Proteomes" id="UP000238375"/>
    </source>
</evidence>
<feature type="transmembrane region" description="Helical" evidence="1">
    <location>
        <begin position="7"/>
        <end position="29"/>
    </location>
</feature>
<proteinExistence type="predicted"/>
<dbReference type="AlphaFoldDB" id="A0A2T0T5Q7"/>
<sequence>MQVGKLISIIIASTIKFIGGPLTGAALGVPWVQTALGTALGMMLSVAVVTFAGNAIQAVIDRYRSRKPRRFTKRTRRAVRIWKRFGMAGIAFLTPLILTPIGGTAIAVSFRVGRLRLLSHMLVSAAFWAVLQTLLLYQVPGLLGFFSHR</sequence>
<feature type="transmembrane region" description="Helical" evidence="1">
    <location>
        <begin position="81"/>
        <end position="110"/>
    </location>
</feature>
<evidence type="ECO:0000313" key="2">
    <source>
        <dbReference type="EMBL" id="PRY40996.1"/>
    </source>
</evidence>
<evidence type="ECO:0000256" key="1">
    <source>
        <dbReference type="SAM" id="Phobius"/>
    </source>
</evidence>
<protein>
    <recommendedName>
        <fullName evidence="4">Small multi-drug export protein</fullName>
    </recommendedName>
</protein>
<comment type="caution">
    <text evidence="2">The sequence shown here is derived from an EMBL/GenBank/DDBJ whole genome shotgun (WGS) entry which is preliminary data.</text>
</comment>